<name>A0AAD2Q3N4_9AGAR</name>
<keyword evidence="3" id="KW-1185">Reference proteome</keyword>
<gene>
    <name evidence="1" type="ORF">MYCIT1_LOCUS17706</name>
    <name evidence="2" type="ORF">MYCIT1_LOCUS18276</name>
</gene>
<accession>A0AAD2Q3N4</accession>
<organism evidence="2 3">
    <name type="scientific">Mycena citricolor</name>
    <dbReference type="NCBI Taxonomy" id="2018698"/>
    <lineage>
        <taxon>Eukaryota</taxon>
        <taxon>Fungi</taxon>
        <taxon>Dikarya</taxon>
        <taxon>Basidiomycota</taxon>
        <taxon>Agaricomycotina</taxon>
        <taxon>Agaricomycetes</taxon>
        <taxon>Agaricomycetidae</taxon>
        <taxon>Agaricales</taxon>
        <taxon>Marasmiineae</taxon>
        <taxon>Mycenaceae</taxon>
        <taxon>Mycena</taxon>
    </lineage>
</organism>
<protein>
    <submittedName>
        <fullName evidence="2">Uncharacterized protein</fullName>
    </submittedName>
</protein>
<sequence length="265" mass="29593">MSAFFLDRTFPSVDWWIRRLASGFISCPWLDRSSSTPSPPIPCPSVIDHPGPLMSDTRRLIEAAAALSQLLRAQDIPHAFHGTVLIAALTNSPVCDEIYCIVEGGQNQPHAFRRVRSALAGYGDFAVSLSPWTNRLHVSYRRFIPSIDVRLSSSCRLPSSTDGGAHDQIEILPAGETGPRTLDATTTMKLQGLPFLTLSEFIRCKLKAWLIRGEDRDAQDLAYSFSRYWNRIDVNRIPEQDMSFFVAKNPAVGPAWAALRRKYGM</sequence>
<dbReference type="EMBL" id="CAVNYO010000181">
    <property type="protein sequence ID" value="CAK5272144.1"/>
    <property type="molecule type" value="Genomic_DNA"/>
</dbReference>
<proteinExistence type="predicted"/>
<evidence type="ECO:0000313" key="2">
    <source>
        <dbReference type="EMBL" id="CAK5272558.1"/>
    </source>
</evidence>
<comment type="caution">
    <text evidence="2">The sequence shown here is derived from an EMBL/GenBank/DDBJ whole genome shotgun (WGS) entry which is preliminary data.</text>
</comment>
<dbReference type="AlphaFoldDB" id="A0AAD2Q3N4"/>
<evidence type="ECO:0000313" key="1">
    <source>
        <dbReference type="EMBL" id="CAK5272144.1"/>
    </source>
</evidence>
<reference evidence="2" key="1">
    <citation type="submission" date="2023-11" db="EMBL/GenBank/DDBJ databases">
        <authorList>
            <person name="De Vega J J."/>
            <person name="De Vega J J."/>
        </authorList>
    </citation>
    <scope>NUCLEOTIDE SEQUENCE</scope>
</reference>
<dbReference type="Proteomes" id="UP001295794">
    <property type="component" value="Unassembled WGS sequence"/>
</dbReference>
<evidence type="ECO:0000313" key="3">
    <source>
        <dbReference type="Proteomes" id="UP001295794"/>
    </source>
</evidence>
<dbReference type="EMBL" id="CAVNYO010000182">
    <property type="protein sequence ID" value="CAK5272558.1"/>
    <property type="molecule type" value="Genomic_DNA"/>
</dbReference>